<dbReference type="InterPro" id="IPR022625">
    <property type="entry name" value="TypeI_RM_Rsu_C"/>
</dbReference>
<sequence>MKPQHLIQAFSRTNRIFNATKRYGQVVTLQYPLEYSKKIDEALLLYSNGGASEVSAPAWKTIKHDLKQAAQELKALTISSEDIDESSPESIEKIKLFVRAFQKVDRLLSSAQVYDEFEDEEERNSLGITVQKLQSMAGLYQNAHEKIKKEGGDDPNPLMLDLDYELEAVKSFEVNYNYLMNLIQTFVPNEKTTEKTEIDPKADARVKKFIELYKRSNTAIGEIIEKFWDDLKQEPNNFAGKDVLVIMYSRVREIQDVALQMFSEEWAVPIEELNAVRDSWNGGEVPELNGNYDEYSGRHDESKLRYKHNLRKAAKKLFINTLAPLQQF</sequence>
<dbReference type="Pfam" id="PF12008">
    <property type="entry name" value="EcoR124_C"/>
    <property type="match status" value="1"/>
</dbReference>
<name>A0A6A1X3E9_BACOV</name>
<dbReference type="Gene3D" id="1.20.58.910">
    <property type="match status" value="1"/>
</dbReference>
<dbReference type="GO" id="GO:0009307">
    <property type="term" value="P:DNA restriction-modification system"/>
    <property type="evidence" value="ECO:0007669"/>
    <property type="project" value="UniProtKB-KW"/>
</dbReference>
<organism evidence="4 5">
    <name type="scientific">Bacteroides ovatus</name>
    <dbReference type="NCBI Taxonomy" id="28116"/>
    <lineage>
        <taxon>Bacteria</taxon>
        <taxon>Pseudomonadati</taxon>
        <taxon>Bacteroidota</taxon>
        <taxon>Bacteroidia</taxon>
        <taxon>Bacteroidales</taxon>
        <taxon>Bacteroidaceae</taxon>
        <taxon>Bacteroides</taxon>
    </lineage>
</organism>
<protein>
    <submittedName>
        <fullName evidence="4">Uncharacterized protein</fullName>
    </submittedName>
</protein>
<dbReference type="Gene3D" id="3.40.50.300">
    <property type="entry name" value="P-loop containing nucleotide triphosphate hydrolases"/>
    <property type="match status" value="1"/>
</dbReference>
<proteinExistence type="predicted"/>
<dbReference type="PANTHER" id="PTHR30195">
    <property type="entry name" value="TYPE I SITE-SPECIFIC DEOXYRIBONUCLEASE PROTEIN SUBUNIT M AND R"/>
    <property type="match status" value="1"/>
</dbReference>
<evidence type="ECO:0000259" key="2">
    <source>
        <dbReference type="Pfam" id="PF12008"/>
    </source>
</evidence>
<dbReference type="Proteomes" id="UP000375690">
    <property type="component" value="Unassembled WGS sequence"/>
</dbReference>
<evidence type="ECO:0000259" key="3">
    <source>
        <dbReference type="Pfam" id="PF22679"/>
    </source>
</evidence>
<reference evidence="4 5" key="1">
    <citation type="journal article" date="2019" name="Nat. Med.">
        <title>A library of human gut bacterial isolates paired with longitudinal multiomics data enables mechanistic microbiome research.</title>
        <authorList>
            <person name="Poyet M."/>
            <person name="Groussin M."/>
            <person name="Gibbons S.M."/>
            <person name="Avila-Pacheco J."/>
            <person name="Jiang X."/>
            <person name="Kearney S.M."/>
            <person name="Perrotta A.R."/>
            <person name="Berdy B."/>
            <person name="Zhao S."/>
            <person name="Lieberman T.D."/>
            <person name="Swanson P.K."/>
            <person name="Smith M."/>
            <person name="Roesemann S."/>
            <person name="Alexander J.E."/>
            <person name="Rich S.A."/>
            <person name="Livny J."/>
            <person name="Vlamakis H."/>
            <person name="Clish C."/>
            <person name="Bullock K."/>
            <person name="Deik A."/>
            <person name="Scott J."/>
            <person name="Pierce K.A."/>
            <person name="Xavier R.J."/>
            <person name="Alm E.J."/>
        </authorList>
    </citation>
    <scope>NUCLEOTIDE SEQUENCE [LARGE SCALE GENOMIC DNA]</scope>
    <source>
        <strain evidence="4 5">BIOML-A2</strain>
    </source>
</reference>
<dbReference type="Pfam" id="PF22679">
    <property type="entry name" value="T1R_D3-like"/>
    <property type="match status" value="1"/>
</dbReference>
<feature type="domain" description="Type I restriction enzyme R protein C-terminal" evidence="2">
    <location>
        <begin position="56"/>
        <end position="315"/>
    </location>
</feature>
<dbReference type="InterPro" id="IPR055180">
    <property type="entry name" value="HsdR_RecA-like_helicase_dom_2"/>
</dbReference>
<dbReference type="AlphaFoldDB" id="A0A6A1X3E9"/>
<dbReference type="EMBL" id="VWFC01000142">
    <property type="protein sequence ID" value="KAB1315807.1"/>
    <property type="molecule type" value="Genomic_DNA"/>
</dbReference>
<dbReference type="InterPro" id="IPR027417">
    <property type="entry name" value="P-loop_NTPase"/>
</dbReference>
<evidence type="ECO:0000313" key="4">
    <source>
        <dbReference type="EMBL" id="KAB1315807.1"/>
    </source>
</evidence>
<feature type="domain" description="Restriction endonuclease type I HsdR second RecA-like helicase" evidence="3">
    <location>
        <begin position="1"/>
        <end position="29"/>
    </location>
</feature>
<keyword evidence="1" id="KW-0680">Restriction system</keyword>
<gene>
    <name evidence="4" type="ORF">F3B53_26970</name>
</gene>
<evidence type="ECO:0000256" key="1">
    <source>
        <dbReference type="ARBA" id="ARBA00022747"/>
    </source>
</evidence>
<accession>A0A6A1X3E9</accession>
<evidence type="ECO:0000313" key="5">
    <source>
        <dbReference type="Proteomes" id="UP000375690"/>
    </source>
</evidence>
<comment type="caution">
    <text evidence="4">The sequence shown here is derived from an EMBL/GenBank/DDBJ whole genome shotgun (WGS) entry which is preliminary data.</text>
</comment>
<dbReference type="InterPro" id="IPR051268">
    <property type="entry name" value="Type-I_R_enzyme_R_subunit"/>
</dbReference>
<dbReference type="PANTHER" id="PTHR30195:SF16">
    <property type="entry name" value="TYPE I RESTRICTION ENZYME ENDONUCLEASE SUBUNIT"/>
    <property type="match status" value="1"/>
</dbReference>